<feature type="domain" description="GGDEF" evidence="5">
    <location>
        <begin position="338"/>
        <end position="470"/>
    </location>
</feature>
<dbReference type="CDD" id="cd00146">
    <property type="entry name" value="PKD"/>
    <property type="match status" value="1"/>
</dbReference>
<evidence type="ECO:0000256" key="3">
    <source>
        <dbReference type="ARBA" id="ARBA00034247"/>
    </source>
</evidence>
<keyword evidence="4" id="KW-1133">Transmembrane helix</keyword>
<dbReference type="InterPro" id="IPR015943">
    <property type="entry name" value="WD40/YVTN_repeat-like_dom_sf"/>
</dbReference>
<keyword evidence="4" id="KW-0812">Transmembrane</keyword>
<dbReference type="PANTHER" id="PTHR45138">
    <property type="entry name" value="REGULATORY COMPONENTS OF SENSORY TRANSDUCTION SYSTEM"/>
    <property type="match status" value="1"/>
</dbReference>
<comment type="cofactor">
    <cofactor evidence="1">
        <name>Mg(2+)</name>
        <dbReference type="ChEBI" id="CHEBI:18420"/>
    </cofactor>
</comment>
<dbReference type="CDD" id="cd01949">
    <property type="entry name" value="GGDEF"/>
    <property type="match status" value="1"/>
</dbReference>
<dbReference type="SMART" id="SM00267">
    <property type="entry name" value="GGDEF"/>
    <property type="match status" value="1"/>
</dbReference>
<organism evidence="6 7">
    <name type="scientific">Marinagarivorans cellulosilyticus</name>
    <dbReference type="NCBI Taxonomy" id="2721545"/>
    <lineage>
        <taxon>Bacteria</taxon>
        <taxon>Pseudomonadati</taxon>
        <taxon>Pseudomonadota</taxon>
        <taxon>Gammaproteobacteria</taxon>
        <taxon>Cellvibrionales</taxon>
        <taxon>Cellvibrionaceae</taxon>
        <taxon>Marinagarivorans</taxon>
    </lineage>
</organism>
<dbReference type="InterPro" id="IPR050469">
    <property type="entry name" value="Diguanylate_Cyclase"/>
</dbReference>
<dbReference type="InterPro" id="IPR000160">
    <property type="entry name" value="GGDEF_dom"/>
</dbReference>
<reference evidence="6 7" key="1">
    <citation type="journal article" date="2022" name="IScience">
        <title>An ultrasensitive nanofiber-based assay for enzymatic hydrolysis and deep-sea microbial degradation of cellulose.</title>
        <authorList>
            <person name="Tsudome M."/>
            <person name="Tachioka M."/>
            <person name="Miyazaki M."/>
            <person name="Uchimura K."/>
            <person name="Tsuda M."/>
            <person name="Takaki Y."/>
            <person name="Deguchi S."/>
        </authorList>
    </citation>
    <scope>NUCLEOTIDE SEQUENCE [LARGE SCALE GENOMIC DNA]</scope>
    <source>
        <strain evidence="6 7">GE09</strain>
    </source>
</reference>
<keyword evidence="7" id="KW-1185">Reference proteome</keyword>
<dbReference type="GO" id="GO:0052621">
    <property type="term" value="F:diguanylate cyclase activity"/>
    <property type="evidence" value="ECO:0007669"/>
    <property type="project" value="UniProtKB-EC"/>
</dbReference>
<accession>A0AAN2BLT8</accession>
<dbReference type="PROSITE" id="PS50887">
    <property type="entry name" value="GGDEF"/>
    <property type="match status" value="1"/>
</dbReference>
<dbReference type="InterPro" id="IPR043128">
    <property type="entry name" value="Rev_trsase/Diguanyl_cyclase"/>
</dbReference>
<keyword evidence="4" id="KW-0472">Membrane</keyword>
<evidence type="ECO:0000313" key="6">
    <source>
        <dbReference type="EMBL" id="BCD99360.1"/>
    </source>
</evidence>
<dbReference type="EC" id="2.7.7.65" evidence="2"/>
<comment type="catalytic activity">
    <reaction evidence="3">
        <text>2 GTP = 3',3'-c-di-GMP + 2 diphosphate</text>
        <dbReference type="Rhea" id="RHEA:24898"/>
        <dbReference type="ChEBI" id="CHEBI:33019"/>
        <dbReference type="ChEBI" id="CHEBI:37565"/>
        <dbReference type="ChEBI" id="CHEBI:58805"/>
        <dbReference type="EC" id="2.7.7.65"/>
    </reaction>
</comment>
<dbReference type="PANTHER" id="PTHR45138:SF9">
    <property type="entry name" value="DIGUANYLATE CYCLASE DGCM-RELATED"/>
    <property type="match status" value="1"/>
</dbReference>
<dbReference type="Proteomes" id="UP001320119">
    <property type="component" value="Chromosome"/>
</dbReference>
<dbReference type="InterPro" id="IPR011110">
    <property type="entry name" value="Reg_prop"/>
</dbReference>
<dbReference type="InterPro" id="IPR035986">
    <property type="entry name" value="PKD_dom_sf"/>
</dbReference>
<dbReference type="SUPFAM" id="SSF55073">
    <property type="entry name" value="Nucleotide cyclase"/>
    <property type="match status" value="1"/>
</dbReference>
<dbReference type="Pfam" id="PF07495">
    <property type="entry name" value="Y_Y_Y"/>
    <property type="match status" value="1"/>
</dbReference>
<dbReference type="SUPFAM" id="SSF63829">
    <property type="entry name" value="Calcium-dependent phosphotriesterase"/>
    <property type="match status" value="1"/>
</dbReference>
<dbReference type="RefSeq" id="WP_236984577.1">
    <property type="nucleotide sequence ID" value="NZ_AP023086.1"/>
</dbReference>
<feature type="transmembrane region" description="Helical" evidence="4">
    <location>
        <begin position="275"/>
        <end position="291"/>
    </location>
</feature>
<dbReference type="Pfam" id="PF07494">
    <property type="entry name" value="Reg_prop"/>
    <property type="match status" value="2"/>
</dbReference>
<gene>
    <name evidence="6" type="ORF">MARGE09_P3562</name>
</gene>
<dbReference type="AlphaFoldDB" id="A0AAN2BLT8"/>
<dbReference type="Gene3D" id="3.30.70.270">
    <property type="match status" value="1"/>
</dbReference>
<dbReference type="InterPro" id="IPR013783">
    <property type="entry name" value="Ig-like_fold"/>
</dbReference>
<dbReference type="FunFam" id="3.30.70.270:FF:000001">
    <property type="entry name" value="Diguanylate cyclase domain protein"/>
    <property type="match status" value="1"/>
</dbReference>
<dbReference type="InterPro" id="IPR029787">
    <property type="entry name" value="Nucleotide_cyclase"/>
</dbReference>
<name>A0AAN2BLT8_9GAMM</name>
<dbReference type="NCBIfam" id="TIGR00254">
    <property type="entry name" value="GGDEF"/>
    <property type="match status" value="1"/>
</dbReference>
<dbReference type="InterPro" id="IPR011123">
    <property type="entry name" value="Y_Y_Y"/>
</dbReference>
<dbReference type="KEGG" id="marq:MARGE09_P3562"/>
<evidence type="ECO:0000256" key="1">
    <source>
        <dbReference type="ARBA" id="ARBA00001946"/>
    </source>
</evidence>
<evidence type="ECO:0000256" key="4">
    <source>
        <dbReference type="SAM" id="Phobius"/>
    </source>
</evidence>
<protein>
    <recommendedName>
        <fullName evidence="2">diguanylate cyclase</fullName>
        <ecNumber evidence="2">2.7.7.65</ecNumber>
    </recommendedName>
</protein>
<sequence length="471" mass="52227">MVLDRFNKADQTFQHYHHDPDNAHSLGHDNVISLLEDRTGRLWAGTAEGGVSVLDPATNRFRTLGIEEGLPAAHVATLLEDRQGYIWAGTPAGLARIDPISFAIKVLRKSDGLAGSNINRNASLLADNGELYIGTTKGITVFAPQSIEQGQKPPKVVITALRILNREMTVGMAGSPLTKAIEHTHELTLSYKDAMFAFDFAALSFSSSRQNRYWYKLDGFDQTWNDVGTARTATYTNLNPGDYTFRVRAINNAGVHSAQDAQIHITITPPPWRTIWAYLGYALLAAAGLYLRKRYADLRKKSAEYHVLSTTDALTGVLNRTGLQQALEQHPKANKETCQICVMVLDIDFFKRINDTWGHDVGDRILRAFADIVRTCVHTDDYLARWGGEEFVLVCRNVSDVGAGTIGEKLRQAVAQHRFETQAQPLSVTVSIRIACSKSGESFNNLFKRADTALYRAKASGRNRIEMADDS</sequence>
<dbReference type="Gene3D" id="2.130.10.10">
    <property type="entry name" value="YVTN repeat-like/Quinoprotein amine dehydrogenase"/>
    <property type="match status" value="1"/>
</dbReference>
<evidence type="ECO:0000313" key="7">
    <source>
        <dbReference type="Proteomes" id="UP001320119"/>
    </source>
</evidence>
<dbReference type="EMBL" id="AP023086">
    <property type="protein sequence ID" value="BCD99360.1"/>
    <property type="molecule type" value="Genomic_DNA"/>
</dbReference>
<dbReference type="FunFam" id="2.60.40.10:FF:000791">
    <property type="entry name" value="Two-component system sensor histidine kinase/response regulator"/>
    <property type="match status" value="1"/>
</dbReference>
<evidence type="ECO:0000259" key="5">
    <source>
        <dbReference type="PROSITE" id="PS50887"/>
    </source>
</evidence>
<dbReference type="SUPFAM" id="SSF49299">
    <property type="entry name" value="PKD domain"/>
    <property type="match status" value="1"/>
</dbReference>
<proteinExistence type="predicted"/>
<evidence type="ECO:0000256" key="2">
    <source>
        <dbReference type="ARBA" id="ARBA00012528"/>
    </source>
</evidence>
<dbReference type="Gene3D" id="2.60.40.10">
    <property type="entry name" value="Immunoglobulins"/>
    <property type="match status" value="1"/>
</dbReference>
<dbReference type="Pfam" id="PF00990">
    <property type="entry name" value="GGDEF"/>
    <property type="match status" value="1"/>
</dbReference>